<name>A0AAV2QJJ5_MEGNR</name>
<gene>
    <name evidence="1" type="ORF">MNOR_LOCUS13517</name>
</gene>
<evidence type="ECO:0000313" key="1">
    <source>
        <dbReference type="EMBL" id="CAL4088308.1"/>
    </source>
</evidence>
<sequence length="154" mass="17405">MYYKFPSHFLFPLLKHPHLNGCQTALRTGKYIATISGTFSLNIFPLISLSFSWSSGYTNVCLCFSITHYVYGRWELRCTVRCSQGTIPVGRLKDNVRKDNVYSRCAIALSLCPLSVSRTITIPCGFGAIEGKKIPILVESVAHRRLARLPWWST</sequence>
<dbReference type="EMBL" id="CAXKWB010007767">
    <property type="protein sequence ID" value="CAL4088308.1"/>
    <property type="molecule type" value="Genomic_DNA"/>
</dbReference>
<reference evidence="1 2" key="1">
    <citation type="submission" date="2024-05" db="EMBL/GenBank/DDBJ databases">
        <authorList>
            <person name="Wallberg A."/>
        </authorList>
    </citation>
    <scope>NUCLEOTIDE SEQUENCE [LARGE SCALE GENOMIC DNA]</scope>
</reference>
<organism evidence="1 2">
    <name type="scientific">Meganyctiphanes norvegica</name>
    <name type="common">Northern krill</name>
    <name type="synonym">Thysanopoda norvegica</name>
    <dbReference type="NCBI Taxonomy" id="48144"/>
    <lineage>
        <taxon>Eukaryota</taxon>
        <taxon>Metazoa</taxon>
        <taxon>Ecdysozoa</taxon>
        <taxon>Arthropoda</taxon>
        <taxon>Crustacea</taxon>
        <taxon>Multicrustacea</taxon>
        <taxon>Malacostraca</taxon>
        <taxon>Eumalacostraca</taxon>
        <taxon>Eucarida</taxon>
        <taxon>Euphausiacea</taxon>
        <taxon>Euphausiidae</taxon>
        <taxon>Meganyctiphanes</taxon>
    </lineage>
</organism>
<dbReference type="Proteomes" id="UP001497623">
    <property type="component" value="Unassembled WGS sequence"/>
</dbReference>
<evidence type="ECO:0000313" key="2">
    <source>
        <dbReference type="Proteomes" id="UP001497623"/>
    </source>
</evidence>
<comment type="caution">
    <text evidence="1">The sequence shown here is derived from an EMBL/GenBank/DDBJ whole genome shotgun (WGS) entry which is preliminary data.</text>
</comment>
<keyword evidence="2" id="KW-1185">Reference proteome</keyword>
<accession>A0AAV2QJJ5</accession>
<dbReference type="AlphaFoldDB" id="A0AAV2QJJ5"/>
<proteinExistence type="predicted"/>
<protein>
    <submittedName>
        <fullName evidence="1">Uncharacterized protein</fullName>
    </submittedName>
</protein>